<dbReference type="EMBL" id="CP092865">
    <property type="protein sequence ID" value="UYV64895.1"/>
    <property type="molecule type" value="Genomic_DNA"/>
</dbReference>
<dbReference type="Proteomes" id="UP001235939">
    <property type="component" value="Chromosome 03"/>
</dbReference>
<sequence>MKLKGQNWVKIIQWESFIGPEDKRLKDFMLRLFRNIKARGKIWKVFECLCCCLLNMTWLIYSLNGSMKLGGMWDFILMNLLRENYWILRFRKTLRTVIHQCVKCRRFTAKSVSVKSVVGIDLTGSLVLKNRRKVWIVIFTCAVYRAVHLELVTSLSTDTFLQAFRRFVARRGRPYVVYSGTNFRGSSRALRNLHITVVQSESTKKNINWKFIPPSLWGDKRFLVNLDWNLRNTILCDTESLMNSRPLTENVEDLNPLTSVLFLHDLKKKVSLQERYRFRQRIREDLLRRFRAEYFGFLRQETRRRSKTRPIMRVNWPLARVMEVYHGRDGTVRVAKLRKEALESLRFSTWKYANKINIEKNGTPPLPVPSLDDKGGGGAIRKKKKKNGKTANLASEAKEILKCMLMELASGAKGLVAGVPWGKIERSAKRRHDWKVRYGNLEGCELEAWKHRYLSTLVILKIYMTTPVDSRKSSNSLRSLLGTSITPHVVADVDATEFWDGVGWEHEGIDTCHL</sequence>
<organism evidence="3 4">
    <name type="scientific">Cordylochernes scorpioides</name>
    <dbReference type="NCBI Taxonomy" id="51811"/>
    <lineage>
        <taxon>Eukaryota</taxon>
        <taxon>Metazoa</taxon>
        <taxon>Ecdysozoa</taxon>
        <taxon>Arthropoda</taxon>
        <taxon>Chelicerata</taxon>
        <taxon>Arachnida</taxon>
        <taxon>Pseudoscorpiones</taxon>
        <taxon>Cheliferoidea</taxon>
        <taxon>Chernetidae</taxon>
        <taxon>Cordylochernes</taxon>
    </lineage>
</organism>
<evidence type="ECO:0000313" key="4">
    <source>
        <dbReference type="Proteomes" id="UP001235939"/>
    </source>
</evidence>
<evidence type="ECO:0000256" key="2">
    <source>
        <dbReference type="SAM" id="Phobius"/>
    </source>
</evidence>
<accession>A0ABY6KB27</accession>
<feature type="transmembrane region" description="Helical" evidence="2">
    <location>
        <begin position="42"/>
        <end position="61"/>
    </location>
</feature>
<evidence type="ECO:0000313" key="3">
    <source>
        <dbReference type="EMBL" id="UYV64895.1"/>
    </source>
</evidence>
<dbReference type="Gene3D" id="3.30.420.10">
    <property type="entry name" value="Ribonuclease H-like superfamily/Ribonuclease H"/>
    <property type="match status" value="1"/>
</dbReference>
<dbReference type="PANTHER" id="PTHR47331">
    <property type="entry name" value="PHD-TYPE DOMAIN-CONTAINING PROTEIN"/>
    <property type="match status" value="1"/>
</dbReference>
<reference evidence="3 4" key="1">
    <citation type="submission" date="2022-01" db="EMBL/GenBank/DDBJ databases">
        <title>A chromosomal length assembly of Cordylochernes scorpioides.</title>
        <authorList>
            <person name="Zeh D."/>
            <person name="Zeh J."/>
        </authorList>
    </citation>
    <scope>NUCLEOTIDE SEQUENCE [LARGE SCALE GENOMIC DNA]</scope>
    <source>
        <strain evidence="3">IN4F17</strain>
        <tissue evidence="3">Whole Body</tissue>
    </source>
</reference>
<dbReference type="PANTHER" id="PTHR47331:SF1">
    <property type="entry name" value="GAG-LIKE PROTEIN"/>
    <property type="match status" value="1"/>
</dbReference>
<feature type="region of interest" description="Disordered" evidence="1">
    <location>
        <begin position="363"/>
        <end position="388"/>
    </location>
</feature>
<dbReference type="SUPFAM" id="SSF53098">
    <property type="entry name" value="Ribonuclease H-like"/>
    <property type="match status" value="1"/>
</dbReference>
<keyword evidence="2" id="KW-0472">Membrane</keyword>
<proteinExistence type="predicted"/>
<keyword evidence="4" id="KW-1185">Reference proteome</keyword>
<name>A0ABY6KB27_9ARAC</name>
<dbReference type="InterPro" id="IPR012337">
    <property type="entry name" value="RNaseH-like_sf"/>
</dbReference>
<gene>
    <name evidence="3" type="ORF">LAZ67_3002318</name>
</gene>
<keyword evidence="2" id="KW-0812">Transmembrane</keyword>
<dbReference type="InterPro" id="IPR036397">
    <property type="entry name" value="RNaseH_sf"/>
</dbReference>
<protein>
    <submittedName>
        <fullName evidence="3">Uncharacterized protein</fullName>
    </submittedName>
</protein>
<evidence type="ECO:0000256" key="1">
    <source>
        <dbReference type="SAM" id="MobiDB-lite"/>
    </source>
</evidence>
<keyword evidence="2" id="KW-1133">Transmembrane helix</keyword>